<evidence type="ECO:0000313" key="6">
    <source>
        <dbReference type="Proteomes" id="UP000184526"/>
    </source>
</evidence>
<protein>
    <submittedName>
        <fullName evidence="5">Methyltransferase domain-containing protein</fullName>
    </submittedName>
</protein>
<name>A0A1M5SFT8_9CLOT</name>
<dbReference type="GO" id="GO:0032259">
    <property type="term" value="P:methylation"/>
    <property type="evidence" value="ECO:0007669"/>
    <property type="project" value="UniProtKB-KW"/>
</dbReference>
<dbReference type="PANTHER" id="PTHR45036:SF1">
    <property type="entry name" value="METHYLTRANSFERASE LIKE 7A"/>
    <property type="match status" value="1"/>
</dbReference>
<evidence type="ECO:0000256" key="1">
    <source>
        <dbReference type="ARBA" id="ARBA00022603"/>
    </source>
</evidence>
<evidence type="ECO:0000259" key="4">
    <source>
        <dbReference type="Pfam" id="PF08241"/>
    </source>
</evidence>
<dbReference type="STRING" id="1121306.SAMN02745196_00152"/>
<evidence type="ECO:0000256" key="3">
    <source>
        <dbReference type="ARBA" id="ARBA00022691"/>
    </source>
</evidence>
<feature type="domain" description="Methyltransferase type 11" evidence="4">
    <location>
        <begin position="26"/>
        <end position="114"/>
    </location>
</feature>
<evidence type="ECO:0000313" key="5">
    <source>
        <dbReference type="EMBL" id="SHH37351.1"/>
    </source>
</evidence>
<proteinExistence type="predicted"/>
<dbReference type="EMBL" id="FQXP01000003">
    <property type="protein sequence ID" value="SHH37351.1"/>
    <property type="molecule type" value="Genomic_DNA"/>
</dbReference>
<reference evidence="5 6" key="1">
    <citation type="submission" date="2016-11" db="EMBL/GenBank/DDBJ databases">
        <authorList>
            <person name="Jaros S."/>
            <person name="Januszkiewicz K."/>
            <person name="Wedrychowicz H."/>
        </authorList>
    </citation>
    <scope>NUCLEOTIDE SEQUENCE [LARGE SCALE GENOMIC DNA]</scope>
    <source>
        <strain evidence="5 6">DSM 3089</strain>
    </source>
</reference>
<dbReference type="Proteomes" id="UP000184526">
    <property type="component" value="Unassembled WGS sequence"/>
</dbReference>
<keyword evidence="2 5" id="KW-0808">Transferase</keyword>
<dbReference type="GO" id="GO:0008757">
    <property type="term" value="F:S-adenosylmethionine-dependent methyltransferase activity"/>
    <property type="evidence" value="ECO:0007669"/>
    <property type="project" value="InterPro"/>
</dbReference>
<dbReference type="CDD" id="cd02440">
    <property type="entry name" value="AdoMet_MTases"/>
    <property type="match status" value="1"/>
</dbReference>
<organism evidence="5 6">
    <name type="scientific">Clostridium collagenovorans DSM 3089</name>
    <dbReference type="NCBI Taxonomy" id="1121306"/>
    <lineage>
        <taxon>Bacteria</taxon>
        <taxon>Bacillati</taxon>
        <taxon>Bacillota</taxon>
        <taxon>Clostridia</taxon>
        <taxon>Eubacteriales</taxon>
        <taxon>Clostridiaceae</taxon>
        <taxon>Clostridium</taxon>
    </lineage>
</organism>
<accession>A0A1M5SFT8</accession>
<dbReference type="RefSeq" id="WP_072829061.1">
    <property type="nucleotide sequence ID" value="NZ_FQXP01000003.1"/>
</dbReference>
<dbReference type="SUPFAM" id="SSF53335">
    <property type="entry name" value="S-adenosyl-L-methionine-dependent methyltransferases"/>
    <property type="match status" value="1"/>
</dbReference>
<keyword evidence="1 5" id="KW-0489">Methyltransferase</keyword>
<dbReference type="InterPro" id="IPR013216">
    <property type="entry name" value="Methyltransf_11"/>
</dbReference>
<dbReference type="Gene3D" id="3.40.50.150">
    <property type="entry name" value="Vaccinia Virus protein VP39"/>
    <property type="match status" value="1"/>
</dbReference>
<evidence type="ECO:0000256" key="2">
    <source>
        <dbReference type="ARBA" id="ARBA00022679"/>
    </source>
</evidence>
<dbReference type="InterPro" id="IPR023576">
    <property type="entry name" value="UbiE/COQ5_MeTrFase_CS"/>
</dbReference>
<dbReference type="AlphaFoldDB" id="A0A1M5SFT8"/>
<dbReference type="Pfam" id="PF08241">
    <property type="entry name" value="Methyltransf_11"/>
    <property type="match status" value="1"/>
</dbReference>
<dbReference type="InterPro" id="IPR052356">
    <property type="entry name" value="Thiol_S-MT"/>
</dbReference>
<keyword evidence="6" id="KW-1185">Reference proteome</keyword>
<sequence>MKKNIGSKAILGIRKGVLSKAHGKILEIGIGTGTNLPLYPSEVKRITAVDSYIRNVPSSLIKVDLINESACKMSFPENTFDTVVSTFALCSIDDLEISLNEIYRVLKPGGQFLFLEHGKSKNKYVSYIQNTFNPLYNIFAYGCNINRSYVNEIEKSGFVIEESVYEKAPIYPRILEGYIYRGVARKF</sequence>
<gene>
    <name evidence="5" type="ORF">SAMN02745196_00152</name>
</gene>
<dbReference type="InterPro" id="IPR029063">
    <property type="entry name" value="SAM-dependent_MTases_sf"/>
</dbReference>
<dbReference type="PANTHER" id="PTHR45036">
    <property type="entry name" value="METHYLTRANSFERASE LIKE 7B"/>
    <property type="match status" value="1"/>
</dbReference>
<keyword evidence="3" id="KW-0949">S-adenosyl-L-methionine</keyword>
<dbReference type="PROSITE" id="PS01184">
    <property type="entry name" value="UBIE_2"/>
    <property type="match status" value="1"/>
</dbReference>